<dbReference type="Proteomes" id="UP001642464">
    <property type="component" value="Unassembled WGS sequence"/>
</dbReference>
<dbReference type="EMBL" id="CAXAMM010027668">
    <property type="protein sequence ID" value="CAK9061293.1"/>
    <property type="molecule type" value="Genomic_DNA"/>
</dbReference>
<protein>
    <submittedName>
        <fullName evidence="1">Uncharacterized protein</fullName>
    </submittedName>
</protein>
<keyword evidence="2" id="KW-1185">Reference proteome</keyword>
<gene>
    <name evidence="1" type="ORF">SCF082_LOCUS32127</name>
</gene>
<name>A0ABP0ND26_9DINO</name>
<reference evidence="1 2" key="1">
    <citation type="submission" date="2024-02" db="EMBL/GenBank/DDBJ databases">
        <authorList>
            <person name="Chen Y."/>
            <person name="Shah S."/>
            <person name="Dougan E. K."/>
            <person name="Thang M."/>
            <person name="Chan C."/>
        </authorList>
    </citation>
    <scope>NUCLEOTIDE SEQUENCE [LARGE SCALE GENOMIC DNA]</scope>
</reference>
<organism evidence="1 2">
    <name type="scientific">Durusdinium trenchii</name>
    <dbReference type="NCBI Taxonomy" id="1381693"/>
    <lineage>
        <taxon>Eukaryota</taxon>
        <taxon>Sar</taxon>
        <taxon>Alveolata</taxon>
        <taxon>Dinophyceae</taxon>
        <taxon>Suessiales</taxon>
        <taxon>Symbiodiniaceae</taxon>
        <taxon>Durusdinium</taxon>
    </lineage>
</organism>
<evidence type="ECO:0000313" key="2">
    <source>
        <dbReference type="Proteomes" id="UP001642464"/>
    </source>
</evidence>
<accession>A0ABP0ND26</accession>
<comment type="caution">
    <text evidence="1">The sequence shown here is derived from an EMBL/GenBank/DDBJ whole genome shotgun (WGS) entry which is preliminary data.</text>
</comment>
<evidence type="ECO:0000313" key="1">
    <source>
        <dbReference type="EMBL" id="CAK9061293.1"/>
    </source>
</evidence>
<sequence length="74" mass="8316">MSFPVIKLWKGSDFSQKASWPERRAVKRNIVRQMYEAHPDYAGAKAALAGQTGKKRKAGPMDMEDTFILGDINC</sequence>
<proteinExistence type="predicted"/>